<dbReference type="SMART" id="SM00388">
    <property type="entry name" value="HisKA"/>
    <property type="match status" value="1"/>
</dbReference>
<keyword evidence="8" id="KW-0067">ATP-binding</keyword>
<proteinExistence type="predicted"/>
<keyword evidence="5" id="KW-0808">Transferase</keyword>
<feature type="domain" description="Histidine kinase" evidence="12">
    <location>
        <begin position="490"/>
        <end position="705"/>
    </location>
</feature>
<comment type="caution">
    <text evidence="14">The sequence shown here is derived from an EMBL/GenBank/DDBJ whole genome shotgun (WGS) entry which is preliminary data.</text>
</comment>
<dbReference type="PIRSF" id="PIRSF037532">
    <property type="entry name" value="STHK_NtrY"/>
    <property type="match status" value="1"/>
</dbReference>
<dbReference type="SUPFAM" id="SSF55874">
    <property type="entry name" value="ATPase domain of HSP90 chaperone/DNA topoisomerase II/histidine kinase"/>
    <property type="match status" value="1"/>
</dbReference>
<feature type="coiled-coil region" evidence="10">
    <location>
        <begin position="331"/>
        <end position="365"/>
    </location>
</feature>
<dbReference type="PANTHER" id="PTHR43065">
    <property type="entry name" value="SENSOR HISTIDINE KINASE"/>
    <property type="match status" value="1"/>
</dbReference>
<dbReference type="CDD" id="cd06225">
    <property type="entry name" value="HAMP"/>
    <property type="match status" value="1"/>
</dbReference>
<dbReference type="PRINTS" id="PR00344">
    <property type="entry name" value="BCTRLSENSOR"/>
</dbReference>
<dbReference type="InterPro" id="IPR036890">
    <property type="entry name" value="HATPase_C_sf"/>
</dbReference>
<dbReference type="InterPro" id="IPR003661">
    <property type="entry name" value="HisK_dim/P_dom"/>
</dbReference>
<dbReference type="SMART" id="SM00387">
    <property type="entry name" value="HATPase_c"/>
    <property type="match status" value="1"/>
</dbReference>
<dbReference type="Proteomes" id="UP000292136">
    <property type="component" value="Unassembled WGS sequence"/>
</dbReference>
<feature type="transmembrane region" description="Helical" evidence="11">
    <location>
        <begin position="34"/>
        <end position="53"/>
    </location>
</feature>
<dbReference type="PANTHER" id="PTHR43065:SF10">
    <property type="entry name" value="PEROXIDE STRESS-ACTIVATED HISTIDINE KINASE MAK3"/>
    <property type="match status" value="1"/>
</dbReference>
<dbReference type="InterPro" id="IPR004358">
    <property type="entry name" value="Sig_transdc_His_kin-like_C"/>
</dbReference>
<keyword evidence="10" id="KW-0175">Coiled coil</keyword>
<organism evidence="14 15">
    <name type="scientific">Azospira oryzae</name>
    <dbReference type="NCBI Taxonomy" id="146939"/>
    <lineage>
        <taxon>Bacteria</taxon>
        <taxon>Pseudomonadati</taxon>
        <taxon>Pseudomonadota</taxon>
        <taxon>Betaproteobacteria</taxon>
        <taxon>Rhodocyclales</taxon>
        <taxon>Rhodocyclaceae</taxon>
        <taxon>Azospira</taxon>
    </lineage>
</organism>
<dbReference type="InterPro" id="IPR035965">
    <property type="entry name" value="PAS-like_dom_sf"/>
</dbReference>
<accession>A0ABY0ISV5</accession>
<evidence type="ECO:0000256" key="3">
    <source>
        <dbReference type="ARBA" id="ARBA00012438"/>
    </source>
</evidence>
<keyword evidence="7 14" id="KW-0418">Kinase</keyword>
<feature type="domain" description="HAMP" evidence="13">
    <location>
        <begin position="298"/>
        <end position="350"/>
    </location>
</feature>
<dbReference type="Gene3D" id="6.10.340.10">
    <property type="match status" value="1"/>
</dbReference>
<keyword evidence="4" id="KW-0597">Phosphoprotein</keyword>
<reference evidence="14 15" key="1">
    <citation type="submission" date="2019-02" db="EMBL/GenBank/DDBJ databases">
        <title>Genomic Encyclopedia of Type Strains, Phase IV (KMG-IV): sequencing the most valuable type-strain genomes for metagenomic binning, comparative biology and taxonomic classification.</title>
        <authorList>
            <person name="Goeker M."/>
        </authorList>
    </citation>
    <scope>NUCLEOTIDE SEQUENCE [LARGE SCALE GENOMIC DNA]</scope>
    <source>
        <strain evidence="14 15">DSM 21223</strain>
    </source>
</reference>
<dbReference type="SUPFAM" id="SSF158472">
    <property type="entry name" value="HAMP domain-like"/>
    <property type="match status" value="1"/>
</dbReference>
<comment type="subcellular location">
    <subcellularLocation>
        <location evidence="2">Membrane</location>
    </subcellularLocation>
</comment>
<evidence type="ECO:0000256" key="4">
    <source>
        <dbReference type="ARBA" id="ARBA00022553"/>
    </source>
</evidence>
<dbReference type="Gene3D" id="3.30.565.10">
    <property type="entry name" value="Histidine kinase-like ATPase, C-terminal domain"/>
    <property type="match status" value="1"/>
</dbReference>
<evidence type="ECO:0000256" key="1">
    <source>
        <dbReference type="ARBA" id="ARBA00000085"/>
    </source>
</evidence>
<evidence type="ECO:0000259" key="13">
    <source>
        <dbReference type="PROSITE" id="PS50885"/>
    </source>
</evidence>
<dbReference type="SMART" id="SM00304">
    <property type="entry name" value="HAMP"/>
    <property type="match status" value="1"/>
</dbReference>
<evidence type="ECO:0000256" key="7">
    <source>
        <dbReference type="ARBA" id="ARBA00022777"/>
    </source>
</evidence>
<dbReference type="InterPro" id="IPR017232">
    <property type="entry name" value="NtrY"/>
</dbReference>
<dbReference type="InterPro" id="IPR003594">
    <property type="entry name" value="HATPase_dom"/>
</dbReference>
<dbReference type="EC" id="2.7.13.3" evidence="3"/>
<evidence type="ECO:0000256" key="6">
    <source>
        <dbReference type="ARBA" id="ARBA00022741"/>
    </source>
</evidence>
<feature type="transmembrane region" description="Helical" evidence="11">
    <location>
        <begin position="73"/>
        <end position="93"/>
    </location>
</feature>
<dbReference type="GO" id="GO:0016301">
    <property type="term" value="F:kinase activity"/>
    <property type="evidence" value="ECO:0007669"/>
    <property type="project" value="UniProtKB-KW"/>
</dbReference>
<evidence type="ECO:0000256" key="8">
    <source>
        <dbReference type="ARBA" id="ARBA00022840"/>
    </source>
</evidence>
<dbReference type="InterPro" id="IPR005467">
    <property type="entry name" value="His_kinase_dom"/>
</dbReference>
<dbReference type="InterPro" id="IPR003660">
    <property type="entry name" value="HAMP_dom"/>
</dbReference>
<sequence>MRVLLVIVAALGGILLFLLASASANTALFARNYPWLLALNGLVALALAGLVAWQLRALWKEHRAKVFGSRLKLRLLVFFALMGVVPGVTIYAVSVQFVTKSIESWFDVRVETALESGLNLGRSALDAMLSDLTEKGRQMAQELADRPDGTRRLLLNRLRDQAGVESAALFAANGQVIASANGDYSSLLPSLPSSAQLKQARLSRGIGSIEGEGKDMTLRVLVGIPGYGLTEEPRILQLTQGVPPAIAENADAVQDVYRDYQELSLARSGLTHIYALTLTLALLLSLFTAIAVAYVLARRLSAPLSILAEGTQAVAAGDFTPRQAIYSRDELGVLTQSFNQMTRQLDDARKETERHRSELESARAYLEEILANLSAGVLAFDARFVLRAINAGACTILGDDFVGLSGEPVEAWPRQNLLGRAIRDGFAAHAEEDWQTQVELDRPGLAPQVLLLRGSKLPAGSGGGYVVVFDEVTQLIAAQRSAAWGEVARRLAHEIKNPLTPIQLSAERLQMKLEDKLDAAAAETLNKGTQTIINQVQAMKRMVDDFRDYARMPSPVLAVLDLNALVGEVLGLYETSHASIDVHLAGDLPPVLGDATQLRQIIHNLLRNAEDALAEQPAPAIRLATEPAGRFARLVVEDNGPGFPAEILARAFEPYVTTKPKGTGLGLAIVRKIVDEHGGRIDITNKHENGTGGGAQISIRLPLANP</sequence>
<feature type="transmembrane region" description="Helical" evidence="11">
    <location>
        <begin position="273"/>
        <end position="297"/>
    </location>
</feature>
<evidence type="ECO:0000259" key="12">
    <source>
        <dbReference type="PROSITE" id="PS50109"/>
    </source>
</evidence>
<comment type="catalytic activity">
    <reaction evidence="1">
        <text>ATP + protein L-histidine = ADP + protein N-phospho-L-histidine.</text>
        <dbReference type="EC" id="2.7.13.3"/>
    </reaction>
</comment>
<dbReference type="Pfam" id="PF00672">
    <property type="entry name" value="HAMP"/>
    <property type="match status" value="1"/>
</dbReference>
<protein>
    <recommendedName>
        <fullName evidence="3">histidine kinase</fullName>
        <ecNumber evidence="3">2.7.13.3</ecNumber>
    </recommendedName>
</protein>
<evidence type="ECO:0000256" key="9">
    <source>
        <dbReference type="ARBA" id="ARBA00023012"/>
    </source>
</evidence>
<keyword evidence="9" id="KW-0902">Two-component regulatory system</keyword>
<dbReference type="EMBL" id="SHKM01000002">
    <property type="protein sequence ID" value="RZT76447.1"/>
    <property type="molecule type" value="Genomic_DNA"/>
</dbReference>
<dbReference type="SUPFAM" id="SSF47384">
    <property type="entry name" value="Homodimeric domain of signal transducing histidine kinase"/>
    <property type="match status" value="1"/>
</dbReference>
<dbReference type="PROSITE" id="PS50885">
    <property type="entry name" value="HAMP"/>
    <property type="match status" value="1"/>
</dbReference>
<evidence type="ECO:0000256" key="11">
    <source>
        <dbReference type="SAM" id="Phobius"/>
    </source>
</evidence>
<keyword evidence="6" id="KW-0547">Nucleotide-binding</keyword>
<dbReference type="RefSeq" id="WP_130459641.1">
    <property type="nucleotide sequence ID" value="NZ_SHKM01000002.1"/>
</dbReference>
<dbReference type="CDD" id="cd00082">
    <property type="entry name" value="HisKA"/>
    <property type="match status" value="1"/>
</dbReference>
<dbReference type="Pfam" id="PF02518">
    <property type="entry name" value="HATPase_c"/>
    <property type="match status" value="1"/>
</dbReference>
<dbReference type="SUPFAM" id="SSF55785">
    <property type="entry name" value="PYP-like sensor domain (PAS domain)"/>
    <property type="match status" value="1"/>
</dbReference>
<evidence type="ECO:0000256" key="5">
    <source>
        <dbReference type="ARBA" id="ARBA00022679"/>
    </source>
</evidence>
<keyword evidence="11" id="KW-1133">Transmembrane helix</keyword>
<dbReference type="PROSITE" id="PS50109">
    <property type="entry name" value="HIS_KIN"/>
    <property type="match status" value="1"/>
</dbReference>
<evidence type="ECO:0000256" key="10">
    <source>
        <dbReference type="SAM" id="Coils"/>
    </source>
</evidence>
<name>A0ABY0ISV5_9RHOO</name>
<evidence type="ECO:0000313" key="15">
    <source>
        <dbReference type="Proteomes" id="UP000292136"/>
    </source>
</evidence>
<keyword evidence="11" id="KW-0812">Transmembrane</keyword>
<dbReference type="InterPro" id="IPR036097">
    <property type="entry name" value="HisK_dim/P_sf"/>
</dbReference>
<evidence type="ECO:0000256" key="2">
    <source>
        <dbReference type="ARBA" id="ARBA00004370"/>
    </source>
</evidence>
<keyword evidence="11" id="KW-0472">Membrane</keyword>
<dbReference type="Pfam" id="PF00512">
    <property type="entry name" value="HisKA"/>
    <property type="match status" value="1"/>
</dbReference>
<evidence type="ECO:0000313" key="14">
    <source>
        <dbReference type="EMBL" id="RZT76447.1"/>
    </source>
</evidence>
<dbReference type="Gene3D" id="1.10.287.130">
    <property type="match status" value="1"/>
</dbReference>
<dbReference type="Gene3D" id="3.30.450.20">
    <property type="entry name" value="PAS domain"/>
    <property type="match status" value="1"/>
</dbReference>
<gene>
    <name evidence="14" type="ORF">EV678_2324</name>
</gene>
<keyword evidence="15" id="KW-1185">Reference proteome</keyword>